<organism evidence="2 3">
    <name type="scientific">Crassostrea virginica</name>
    <name type="common">Eastern oyster</name>
    <dbReference type="NCBI Taxonomy" id="6565"/>
    <lineage>
        <taxon>Eukaryota</taxon>
        <taxon>Metazoa</taxon>
        <taxon>Spiralia</taxon>
        <taxon>Lophotrochozoa</taxon>
        <taxon>Mollusca</taxon>
        <taxon>Bivalvia</taxon>
        <taxon>Autobranchia</taxon>
        <taxon>Pteriomorphia</taxon>
        <taxon>Ostreida</taxon>
        <taxon>Ostreoidea</taxon>
        <taxon>Ostreidae</taxon>
        <taxon>Crassostrea</taxon>
    </lineage>
</organism>
<dbReference type="AlphaFoldDB" id="A0A8B8BAS8"/>
<dbReference type="InterPro" id="IPR006015">
    <property type="entry name" value="Universal_stress_UspA"/>
</dbReference>
<gene>
    <name evidence="3" type="primary">LOC111108339</name>
</gene>
<dbReference type="PRINTS" id="PR01438">
    <property type="entry name" value="UNVRSLSTRESS"/>
</dbReference>
<reference evidence="3" key="1">
    <citation type="submission" date="2025-08" db="UniProtKB">
        <authorList>
            <consortium name="RefSeq"/>
        </authorList>
    </citation>
    <scope>IDENTIFICATION</scope>
    <source>
        <tissue evidence="3">Whole sample</tissue>
    </source>
</reference>
<evidence type="ECO:0000313" key="3">
    <source>
        <dbReference type="RefSeq" id="XP_022299849.1"/>
    </source>
</evidence>
<dbReference type="Pfam" id="PF00582">
    <property type="entry name" value="Usp"/>
    <property type="match status" value="1"/>
</dbReference>
<dbReference type="GeneID" id="111108339"/>
<dbReference type="OrthoDB" id="843225at2759"/>
<dbReference type="PANTHER" id="PTHR46989">
    <property type="entry name" value="USP DOMAIN-CONTAINING PROTEIN"/>
    <property type="match status" value="1"/>
</dbReference>
<keyword evidence="2" id="KW-1185">Reference proteome</keyword>
<dbReference type="Gene3D" id="3.40.50.620">
    <property type="entry name" value="HUPs"/>
    <property type="match status" value="1"/>
</dbReference>
<protein>
    <submittedName>
        <fullName evidence="3">Uncharacterized protein LOC111108339 isoform X1</fullName>
    </submittedName>
</protein>
<dbReference type="PANTHER" id="PTHR46989:SF3">
    <property type="entry name" value="USPA DOMAIN-CONTAINING PROTEIN"/>
    <property type="match status" value="1"/>
</dbReference>
<feature type="domain" description="UspA" evidence="1">
    <location>
        <begin position="6"/>
        <end position="151"/>
    </location>
</feature>
<proteinExistence type="predicted"/>
<sequence>MAEGGRKVVIGVDESSFAEEAFNFYVGNFMKEDDAVILVHTPERYNFVDANLGTPVERPHVHRELLKEVKEKVEILEEKYKKKLEENGVQNGKFLRRHGDPGEAIVSVAEKEKATFIVTGCRGMGMLRRTFMGSVSDYVMHHAHCPVLVCRK</sequence>
<evidence type="ECO:0000313" key="2">
    <source>
        <dbReference type="Proteomes" id="UP000694844"/>
    </source>
</evidence>
<dbReference type="RefSeq" id="XP_022299849.1">
    <property type="nucleotide sequence ID" value="XM_022444141.1"/>
</dbReference>
<dbReference type="KEGG" id="cvn:111108339"/>
<accession>A0A8B8BAS8</accession>
<name>A0A8B8BAS8_CRAVI</name>
<dbReference type="InterPro" id="IPR014729">
    <property type="entry name" value="Rossmann-like_a/b/a_fold"/>
</dbReference>
<dbReference type="SUPFAM" id="SSF52402">
    <property type="entry name" value="Adenine nucleotide alpha hydrolases-like"/>
    <property type="match status" value="1"/>
</dbReference>
<dbReference type="InterPro" id="IPR006016">
    <property type="entry name" value="UspA"/>
</dbReference>
<dbReference type="Proteomes" id="UP000694844">
    <property type="component" value="Chromosome 8"/>
</dbReference>
<evidence type="ECO:0000259" key="1">
    <source>
        <dbReference type="Pfam" id="PF00582"/>
    </source>
</evidence>
<dbReference type="CDD" id="cd23659">
    <property type="entry name" value="USP_At3g01520-like"/>
    <property type="match status" value="1"/>
</dbReference>